<dbReference type="InterPro" id="IPR014729">
    <property type="entry name" value="Rossmann-like_a/b/a_fold"/>
</dbReference>
<evidence type="ECO:0000256" key="1">
    <source>
        <dbReference type="ARBA" id="ARBA00004173"/>
    </source>
</evidence>
<dbReference type="STRING" id="188477.A0A3S1A2J0"/>
<dbReference type="Pfam" id="PF00579">
    <property type="entry name" value="tRNA-synt_1b"/>
    <property type="match status" value="1"/>
</dbReference>
<keyword evidence="8 10" id="KW-0030">Aminoacyl-tRNA synthetase</keyword>
<dbReference type="PANTHER" id="PTHR43766">
    <property type="entry name" value="TRYPTOPHAN--TRNA LIGASE, MITOCHONDRIAL"/>
    <property type="match status" value="1"/>
</dbReference>
<keyword evidence="12" id="KW-1185">Reference proteome</keyword>
<keyword evidence="5 10" id="KW-0547">Nucleotide-binding</keyword>
<keyword evidence="4 10" id="KW-0436">Ligase</keyword>
<evidence type="ECO:0000256" key="9">
    <source>
        <dbReference type="ARBA" id="ARBA00030268"/>
    </source>
</evidence>
<comment type="caution">
    <text evidence="11">The sequence shown here is derived from an EMBL/GenBank/DDBJ whole genome shotgun (WGS) entry which is preliminary data.</text>
</comment>
<evidence type="ECO:0000256" key="6">
    <source>
        <dbReference type="ARBA" id="ARBA00022840"/>
    </source>
</evidence>
<keyword evidence="6 10" id="KW-0067">ATP-binding</keyword>
<protein>
    <recommendedName>
        <fullName evidence="3">tryptophan--tRNA ligase</fullName>
        <ecNumber evidence="3">6.1.1.2</ecNumber>
    </recommendedName>
    <alternativeName>
        <fullName evidence="9">Tryptophanyl-tRNA synthetase</fullName>
    </alternativeName>
</protein>
<dbReference type="GO" id="GO:0005759">
    <property type="term" value="C:mitochondrial matrix"/>
    <property type="evidence" value="ECO:0007669"/>
    <property type="project" value="TreeGrafter"/>
</dbReference>
<dbReference type="Gene3D" id="1.10.240.10">
    <property type="entry name" value="Tyrosyl-Transfer RNA Synthetase"/>
    <property type="match status" value="1"/>
</dbReference>
<gene>
    <name evidence="11" type="ORF">EGW08_003306</name>
</gene>
<evidence type="ECO:0000256" key="4">
    <source>
        <dbReference type="ARBA" id="ARBA00022598"/>
    </source>
</evidence>
<dbReference type="EC" id="6.1.1.2" evidence="3"/>
<dbReference type="GO" id="GO:0004830">
    <property type="term" value="F:tryptophan-tRNA ligase activity"/>
    <property type="evidence" value="ECO:0007669"/>
    <property type="project" value="UniProtKB-EC"/>
</dbReference>
<dbReference type="InterPro" id="IPR002305">
    <property type="entry name" value="aa-tRNA-synth_Ic"/>
</dbReference>
<evidence type="ECO:0000313" key="11">
    <source>
        <dbReference type="EMBL" id="RUS88970.1"/>
    </source>
</evidence>
<dbReference type="PRINTS" id="PR01039">
    <property type="entry name" value="TRNASYNTHTRP"/>
</dbReference>
<dbReference type="Proteomes" id="UP000271974">
    <property type="component" value="Unassembled WGS sequence"/>
</dbReference>
<dbReference type="EMBL" id="RQTK01000070">
    <property type="protein sequence ID" value="RUS88970.1"/>
    <property type="molecule type" value="Genomic_DNA"/>
</dbReference>
<keyword evidence="7 10" id="KW-0648">Protein biosynthesis</keyword>
<dbReference type="GO" id="GO:0005524">
    <property type="term" value="F:ATP binding"/>
    <property type="evidence" value="ECO:0007669"/>
    <property type="project" value="UniProtKB-KW"/>
</dbReference>
<dbReference type="PANTHER" id="PTHR43766:SF1">
    <property type="entry name" value="TRYPTOPHAN--TRNA LIGASE, MITOCHONDRIAL"/>
    <property type="match status" value="1"/>
</dbReference>
<evidence type="ECO:0000256" key="10">
    <source>
        <dbReference type="RuleBase" id="RU363036"/>
    </source>
</evidence>
<evidence type="ECO:0000313" key="12">
    <source>
        <dbReference type="Proteomes" id="UP000271974"/>
    </source>
</evidence>
<sequence>MVPQHTELAWILSCTCSLPRIQRMAQWKEKKTLVKDPSVGLLTYPILQAADILLYKSTLVPVGEDQTQHLELTRDLAKSFNGRYGTVFPECSMLAGEVAKIRSLRSPTSKMSKSEPSDKGRIELTDSPESITEKLKKAVTDFTSELTYDPVNRPGVSNLLEIHLALCDDLDLEDILEDSFLRAEDTGQYKRRLAEIIAEKLAPIRAETIRLRDDRGYLLGVLKDGADRASGIAARTMEEVRHRVGLR</sequence>
<dbReference type="Gene3D" id="3.40.50.620">
    <property type="entry name" value="HUPs"/>
    <property type="match status" value="1"/>
</dbReference>
<organism evidence="11 12">
    <name type="scientific">Elysia chlorotica</name>
    <name type="common">Eastern emerald elysia</name>
    <name type="synonym">Sea slug</name>
    <dbReference type="NCBI Taxonomy" id="188477"/>
    <lineage>
        <taxon>Eukaryota</taxon>
        <taxon>Metazoa</taxon>
        <taxon>Spiralia</taxon>
        <taxon>Lophotrochozoa</taxon>
        <taxon>Mollusca</taxon>
        <taxon>Gastropoda</taxon>
        <taxon>Heterobranchia</taxon>
        <taxon>Euthyneura</taxon>
        <taxon>Panpulmonata</taxon>
        <taxon>Sacoglossa</taxon>
        <taxon>Placobranchoidea</taxon>
        <taxon>Plakobranchidae</taxon>
        <taxon>Elysia</taxon>
    </lineage>
</organism>
<dbReference type="NCBIfam" id="TIGR00233">
    <property type="entry name" value="trpS"/>
    <property type="match status" value="1"/>
</dbReference>
<reference evidence="11 12" key="1">
    <citation type="submission" date="2019-01" db="EMBL/GenBank/DDBJ databases">
        <title>A draft genome assembly of the solar-powered sea slug Elysia chlorotica.</title>
        <authorList>
            <person name="Cai H."/>
            <person name="Li Q."/>
            <person name="Fang X."/>
            <person name="Li J."/>
            <person name="Curtis N.E."/>
            <person name="Altenburger A."/>
            <person name="Shibata T."/>
            <person name="Feng M."/>
            <person name="Maeda T."/>
            <person name="Schwartz J.A."/>
            <person name="Shigenobu S."/>
            <person name="Lundholm N."/>
            <person name="Nishiyama T."/>
            <person name="Yang H."/>
            <person name="Hasebe M."/>
            <person name="Li S."/>
            <person name="Pierce S.K."/>
            <person name="Wang J."/>
        </authorList>
    </citation>
    <scope>NUCLEOTIDE SEQUENCE [LARGE SCALE GENOMIC DNA]</scope>
    <source>
        <strain evidence="11">EC2010</strain>
        <tissue evidence="11">Whole organism of an adult</tissue>
    </source>
</reference>
<dbReference type="SUPFAM" id="SSF52374">
    <property type="entry name" value="Nucleotidylyl transferase"/>
    <property type="match status" value="1"/>
</dbReference>
<dbReference type="AlphaFoldDB" id="A0A3S1A2J0"/>
<dbReference type="OrthoDB" id="15808at2759"/>
<evidence type="ECO:0000256" key="8">
    <source>
        <dbReference type="ARBA" id="ARBA00023146"/>
    </source>
</evidence>
<dbReference type="FunFam" id="1.10.240.10:FF:000002">
    <property type="entry name" value="Tryptophan--tRNA ligase"/>
    <property type="match status" value="1"/>
</dbReference>
<evidence type="ECO:0000256" key="7">
    <source>
        <dbReference type="ARBA" id="ARBA00022917"/>
    </source>
</evidence>
<proteinExistence type="inferred from homology"/>
<evidence type="ECO:0000256" key="2">
    <source>
        <dbReference type="ARBA" id="ARBA00005594"/>
    </source>
</evidence>
<comment type="subcellular location">
    <subcellularLocation>
        <location evidence="1">Mitochondrion</location>
    </subcellularLocation>
</comment>
<dbReference type="GO" id="GO:0070183">
    <property type="term" value="P:mitochondrial tryptophanyl-tRNA aminoacylation"/>
    <property type="evidence" value="ECO:0007669"/>
    <property type="project" value="TreeGrafter"/>
</dbReference>
<evidence type="ECO:0000256" key="5">
    <source>
        <dbReference type="ARBA" id="ARBA00022741"/>
    </source>
</evidence>
<name>A0A3S1A2J0_ELYCH</name>
<accession>A0A3S1A2J0</accession>
<dbReference type="InterPro" id="IPR050203">
    <property type="entry name" value="Trp-tRNA_synthetase"/>
</dbReference>
<evidence type="ECO:0000256" key="3">
    <source>
        <dbReference type="ARBA" id="ARBA00013161"/>
    </source>
</evidence>
<comment type="similarity">
    <text evidence="2 10">Belongs to the class-I aminoacyl-tRNA synthetase family.</text>
</comment>
<dbReference type="InterPro" id="IPR002306">
    <property type="entry name" value="Trp-tRNA-ligase"/>
</dbReference>